<dbReference type="CTD" id="91703"/>
<keyword evidence="6" id="KW-0378">Hydrolase</keyword>
<dbReference type="Gene3D" id="2.20.25.160">
    <property type="match status" value="1"/>
</dbReference>
<dbReference type="InterPro" id="IPR016708">
    <property type="entry name" value="Aspartoacylase"/>
</dbReference>
<evidence type="ECO:0000256" key="1">
    <source>
        <dbReference type="ARBA" id="ARBA00004496"/>
    </source>
</evidence>
<evidence type="ECO:0000256" key="12">
    <source>
        <dbReference type="ARBA" id="ARBA00049326"/>
    </source>
</evidence>
<evidence type="ECO:0000256" key="6">
    <source>
        <dbReference type="ARBA" id="ARBA00022801"/>
    </source>
</evidence>
<evidence type="ECO:0000256" key="9">
    <source>
        <dbReference type="ARBA" id="ARBA00034807"/>
    </source>
</evidence>
<evidence type="ECO:0000256" key="5">
    <source>
        <dbReference type="ARBA" id="ARBA00022723"/>
    </source>
</evidence>
<protein>
    <recommendedName>
        <fullName evidence="9">N-acyl-aromatic-L-amino acid amidohydrolase</fullName>
        <ecNumber evidence="9">3.5.1.114</ecNumber>
    </recommendedName>
</protein>
<dbReference type="Gene3D" id="3.40.630.10">
    <property type="entry name" value="Zn peptidases"/>
    <property type="match status" value="1"/>
</dbReference>
<reference evidence="18" key="1">
    <citation type="submission" date="2025-08" db="UniProtKB">
        <authorList>
            <consortium name="RefSeq"/>
        </authorList>
    </citation>
    <scope>IDENTIFICATION</scope>
</reference>
<evidence type="ECO:0000256" key="3">
    <source>
        <dbReference type="ARBA" id="ARBA00022475"/>
    </source>
</evidence>
<keyword evidence="7 14" id="KW-0862">Zinc</keyword>
<evidence type="ECO:0000256" key="7">
    <source>
        <dbReference type="ARBA" id="ARBA00022833"/>
    </source>
</evidence>
<evidence type="ECO:0000256" key="8">
    <source>
        <dbReference type="ARBA" id="ARBA00023136"/>
    </source>
</evidence>
<evidence type="ECO:0000256" key="11">
    <source>
        <dbReference type="ARBA" id="ARBA00048435"/>
    </source>
</evidence>
<evidence type="ECO:0000256" key="14">
    <source>
        <dbReference type="PIRSR" id="PIRSR018001-3"/>
    </source>
</evidence>
<dbReference type="KEGG" id="gsh:117348406"/>
<evidence type="ECO:0000256" key="2">
    <source>
        <dbReference type="ARBA" id="ARBA00006173"/>
    </source>
</evidence>
<evidence type="ECO:0000313" key="17">
    <source>
        <dbReference type="Proteomes" id="UP000515159"/>
    </source>
</evidence>
<evidence type="ECO:0000256" key="4">
    <source>
        <dbReference type="ARBA" id="ARBA00022490"/>
    </source>
</evidence>
<keyword evidence="5 14" id="KW-0479">Metal-binding</keyword>
<dbReference type="GeneID" id="117348406"/>
<dbReference type="PANTHER" id="PTHR15162">
    <property type="entry name" value="ASPARTOACYLASE"/>
    <property type="match status" value="1"/>
</dbReference>
<dbReference type="GO" id="GO:0004046">
    <property type="term" value="F:aminoacylase activity"/>
    <property type="evidence" value="ECO:0007669"/>
    <property type="project" value="TreeGrafter"/>
</dbReference>
<gene>
    <name evidence="18" type="primary">ACY3</name>
</gene>
<dbReference type="Pfam" id="PF04952">
    <property type="entry name" value="AstE_AspA_hybrid"/>
    <property type="match status" value="1"/>
</dbReference>
<comment type="subcellular location">
    <subcellularLocation>
        <location evidence="10">Apical cell membrane</location>
        <topology evidence="10">Peripheral membrane protein</topology>
    </subcellularLocation>
    <subcellularLocation>
        <location evidence="1">Cytoplasm</location>
    </subcellularLocation>
</comment>
<evidence type="ECO:0000313" key="18">
    <source>
        <dbReference type="RefSeq" id="XP_033776401.1"/>
    </source>
</evidence>
<keyword evidence="4" id="KW-0963">Cytoplasm</keyword>
<dbReference type="SUPFAM" id="SSF53187">
    <property type="entry name" value="Zn-dependent exopeptidases"/>
    <property type="match status" value="1"/>
</dbReference>
<proteinExistence type="inferred from homology"/>
<sequence length="333" mass="37738">MVTLRRPLMLICLAGTEQVDQTLFLIMFKPLKRVVVTGDTHGNEMSGVYLAKHWLKNPSELQRETFSATPFLGNPRATEKIVRYVDQDLNRSFKTEILTSSSEGDELYEIKRAKEINQLYGPKGSTQTYDFMIDMHNTTSNMGACLIVDSTENHLIMHMANYVQKNYTLAKTPIYLYKLGDEESYAIDSICKYGLALEVGPQPQGVVRADALKHMRGLVNSVLDFIDLFNKGTAFPAFEIEAYKLLAREDYPRSSDGEIMAIIHPHLQDKDFDPLNPGDPMFQTLDGKDIIYEGDTPVYPTFINEGAYYEKKIAFAKMEKLTFSIPAIQAQTE</sequence>
<evidence type="ECO:0000256" key="10">
    <source>
        <dbReference type="ARBA" id="ARBA00037831"/>
    </source>
</evidence>
<dbReference type="InterPro" id="IPR050178">
    <property type="entry name" value="AspA/AstE_fam"/>
</dbReference>
<dbReference type="InParanoid" id="A0A6P8PLD7"/>
<dbReference type="RefSeq" id="XP_033776401.1">
    <property type="nucleotide sequence ID" value="XM_033920510.1"/>
</dbReference>
<dbReference type="OrthoDB" id="8300214at2759"/>
<dbReference type="GO" id="GO:0016324">
    <property type="term" value="C:apical plasma membrane"/>
    <property type="evidence" value="ECO:0007669"/>
    <property type="project" value="UniProtKB-SubCell"/>
</dbReference>
<dbReference type="EC" id="3.5.1.114" evidence="9"/>
<comment type="catalytic activity">
    <reaction evidence="11">
        <text>an N-acetyl-L-cysteine-S-conjugate + H2O = an S-substituted L-cysteine + acetate</text>
        <dbReference type="Rhea" id="RHEA:36855"/>
        <dbReference type="ChEBI" id="CHEBI:15377"/>
        <dbReference type="ChEBI" id="CHEBI:30089"/>
        <dbReference type="ChEBI" id="CHEBI:58717"/>
        <dbReference type="ChEBI" id="CHEBI:58718"/>
        <dbReference type="EC" id="3.5.1.114"/>
    </reaction>
</comment>
<organism evidence="17 18">
    <name type="scientific">Geotrypetes seraphini</name>
    <name type="common">Gaboon caecilian</name>
    <name type="synonym">Caecilia seraphini</name>
    <dbReference type="NCBI Taxonomy" id="260995"/>
    <lineage>
        <taxon>Eukaryota</taxon>
        <taxon>Metazoa</taxon>
        <taxon>Chordata</taxon>
        <taxon>Craniata</taxon>
        <taxon>Vertebrata</taxon>
        <taxon>Euteleostomi</taxon>
        <taxon>Amphibia</taxon>
        <taxon>Gymnophiona</taxon>
        <taxon>Geotrypetes</taxon>
    </lineage>
</organism>
<feature type="binding site" evidence="14">
    <location>
        <position position="44"/>
    </location>
    <ligand>
        <name>Zn(2+)</name>
        <dbReference type="ChEBI" id="CHEBI:29105"/>
    </ligand>
</feature>
<name>A0A6P8PLD7_GEOSA</name>
<dbReference type="NCBIfam" id="NF002601">
    <property type="entry name" value="PRK02259.1"/>
    <property type="match status" value="1"/>
</dbReference>
<keyword evidence="17" id="KW-1185">Reference proteome</keyword>
<dbReference type="FunFam" id="2.20.25.160:FF:000001">
    <property type="entry name" value="Aspartoacylase"/>
    <property type="match status" value="1"/>
</dbReference>
<feature type="active site" description="Proton donor/acceptor" evidence="13">
    <location>
        <position position="198"/>
    </location>
</feature>
<evidence type="ECO:0000259" key="16">
    <source>
        <dbReference type="Pfam" id="PF24827"/>
    </source>
</evidence>
<comment type="cofactor">
    <cofactor evidence="14">
        <name>Zn(2+)</name>
        <dbReference type="ChEBI" id="CHEBI:29105"/>
    </cofactor>
    <text evidence="14">Binds 1 zinc ion per subunit.</text>
</comment>
<keyword evidence="8" id="KW-0472">Membrane</keyword>
<dbReference type="AlphaFoldDB" id="A0A6P8PLD7"/>
<accession>A0A6P8PLD7</accession>
<dbReference type="GO" id="GO:0046872">
    <property type="term" value="F:metal ion binding"/>
    <property type="evidence" value="ECO:0007669"/>
    <property type="project" value="UniProtKB-KW"/>
</dbReference>
<dbReference type="GO" id="GO:0016788">
    <property type="term" value="F:hydrolase activity, acting on ester bonds"/>
    <property type="evidence" value="ECO:0007669"/>
    <property type="project" value="InterPro"/>
</dbReference>
<dbReference type="InterPro" id="IPR055438">
    <property type="entry name" value="AstE_AspA_cat"/>
</dbReference>
<feature type="binding site" evidence="14">
    <location>
        <position position="136"/>
    </location>
    <ligand>
        <name>Zn(2+)</name>
        <dbReference type="ChEBI" id="CHEBI:29105"/>
    </ligand>
</feature>
<dbReference type="Proteomes" id="UP000515159">
    <property type="component" value="Chromosome 14"/>
</dbReference>
<dbReference type="PIRSF" id="PIRSF018001">
    <property type="entry name" value="Aspartoacylase"/>
    <property type="match status" value="1"/>
</dbReference>
<dbReference type="CDD" id="cd06909">
    <property type="entry name" value="M14_ASPA"/>
    <property type="match status" value="1"/>
</dbReference>
<comment type="catalytic activity">
    <reaction evidence="12">
        <text>an N-acyl-aromatic L-alpha-amino acid + H2O = an aromatic L-alpha-amino acid + a carboxylate</text>
        <dbReference type="Rhea" id="RHEA:54184"/>
        <dbReference type="ChEBI" id="CHEBI:15377"/>
        <dbReference type="ChEBI" id="CHEBI:29067"/>
        <dbReference type="ChEBI" id="CHEBI:84824"/>
        <dbReference type="ChEBI" id="CHEBI:138093"/>
        <dbReference type="EC" id="3.5.1.114"/>
    </reaction>
</comment>
<dbReference type="PANTHER" id="PTHR15162:SF5">
    <property type="entry name" value="N-ACYL-AROMATIC-L-AMINO ACID AMIDOHYDROLASE (CARBOXYLATE-FORMING)"/>
    <property type="match status" value="1"/>
</dbReference>
<dbReference type="FunCoup" id="A0A6P8PLD7">
    <property type="interactions" value="19"/>
</dbReference>
<keyword evidence="3" id="KW-1003">Cell membrane</keyword>
<dbReference type="Pfam" id="PF24827">
    <property type="entry name" value="AstE_AspA_cat"/>
    <property type="match status" value="1"/>
</dbReference>
<feature type="domain" description="Succinylglutamate desuccinylase/Aspartoacylase catalytic" evidence="16">
    <location>
        <begin position="31"/>
        <end position="226"/>
    </location>
</feature>
<dbReference type="HAMAP" id="MF_00704">
    <property type="entry name" value="Aspartoacylase"/>
    <property type="match status" value="1"/>
</dbReference>
<evidence type="ECO:0000259" key="15">
    <source>
        <dbReference type="Pfam" id="PF04952"/>
    </source>
</evidence>
<feature type="binding site" evidence="14">
    <location>
        <position position="41"/>
    </location>
    <ligand>
        <name>Zn(2+)</name>
        <dbReference type="ChEBI" id="CHEBI:29105"/>
    </ligand>
</feature>
<dbReference type="FunFam" id="3.40.630.10:FF:000025">
    <property type="entry name" value="aspartoacylase"/>
    <property type="match status" value="1"/>
</dbReference>
<dbReference type="InterPro" id="IPR007036">
    <property type="entry name" value="Aste_AspA_hybrid_dom"/>
</dbReference>
<feature type="domain" description="AstE/AspA barrel-sandwich hybrid" evidence="15">
    <location>
        <begin position="239"/>
        <end position="320"/>
    </location>
</feature>
<comment type="similarity">
    <text evidence="2">Belongs to the AspA/AstE family. Aspartoacylase subfamily.</text>
</comment>
<evidence type="ECO:0000256" key="13">
    <source>
        <dbReference type="PIRSR" id="PIRSR018001-1"/>
    </source>
</evidence>
<dbReference type="GO" id="GO:0005829">
    <property type="term" value="C:cytosol"/>
    <property type="evidence" value="ECO:0007669"/>
    <property type="project" value="TreeGrafter"/>
</dbReference>